<feature type="transmembrane region" description="Helical" evidence="1">
    <location>
        <begin position="24"/>
        <end position="49"/>
    </location>
</feature>
<dbReference type="AlphaFoldDB" id="A0A0A9C6Q1"/>
<accession>A0A0A9C6Q1</accession>
<dbReference type="EMBL" id="GBRH01228815">
    <property type="protein sequence ID" value="JAD69080.1"/>
    <property type="molecule type" value="Transcribed_RNA"/>
</dbReference>
<evidence type="ECO:0000313" key="2">
    <source>
        <dbReference type="EMBL" id="JAD69080.1"/>
    </source>
</evidence>
<protein>
    <submittedName>
        <fullName evidence="2">Uncharacterized protein</fullName>
    </submittedName>
</protein>
<sequence>MHIFKQTFWDDSKHHGPRNSEAKWYYYVDTSFPNLSMFSILIIALYSYIDELKHKKFSSRTHTLFV</sequence>
<proteinExistence type="predicted"/>
<keyword evidence="1" id="KW-1133">Transmembrane helix</keyword>
<organism evidence="2">
    <name type="scientific">Arundo donax</name>
    <name type="common">Giant reed</name>
    <name type="synonym">Donax arundinaceus</name>
    <dbReference type="NCBI Taxonomy" id="35708"/>
    <lineage>
        <taxon>Eukaryota</taxon>
        <taxon>Viridiplantae</taxon>
        <taxon>Streptophyta</taxon>
        <taxon>Embryophyta</taxon>
        <taxon>Tracheophyta</taxon>
        <taxon>Spermatophyta</taxon>
        <taxon>Magnoliopsida</taxon>
        <taxon>Liliopsida</taxon>
        <taxon>Poales</taxon>
        <taxon>Poaceae</taxon>
        <taxon>PACMAD clade</taxon>
        <taxon>Arundinoideae</taxon>
        <taxon>Arundineae</taxon>
        <taxon>Arundo</taxon>
    </lineage>
</organism>
<reference evidence="2" key="1">
    <citation type="submission" date="2014-09" db="EMBL/GenBank/DDBJ databases">
        <authorList>
            <person name="Magalhaes I.L.F."/>
            <person name="Oliveira U."/>
            <person name="Santos F.R."/>
            <person name="Vidigal T.H.D.A."/>
            <person name="Brescovit A.D."/>
            <person name="Santos A.J."/>
        </authorList>
    </citation>
    <scope>NUCLEOTIDE SEQUENCE</scope>
    <source>
        <tissue evidence="2">Shoot tissue taken approximately 20 cm above the soil surface</tissue>
    </source>
</reference>
<name>A0A0A9C6Q1_ARUDO</name>
<keyword evidence="1" id="KW-0812">Transmembrane</keyword>
<reference evidence="2" key="2">
    <citation type="journal article" date="2015" name="Data Brief">
        <title>Shoot transcriptome of the giant reed, Arundo donax.</title>
        <authorList>
            <person name="Barrero R.A."/>
            <person name="Guerrero F.D."/>
            <person name="Moolhuijzen P."/>
            <person name="Goolsby J.A."/>
            <person name="Tidwell J."/>
            <person name="Bellgard S.E."/>
            <person name="Bellgard M.I."/>
        </authorList>
    </citation>
    <scope>NUCLEOTIDE SEQUENCE</scope>
    <source>
        <tissue evidence="2">Shoot tissue taken approximately 20 cm above the soil surface</tissue>
    </source>
</reference>
<keyword evidence="1" id="KW-0472">Membrane</keyword>
<evidence type="ECO:0000256" key="1">
    <source>
        <dbReference type="SAM" id="Phobius"/>
    </source>
</evidence>